<dbReference type="PANTHER" id="PTHR42916:SF1">
    <property type="entry name" value="PROTEIN PHYLLO, CHLOROPLASTIC"/>
    <property type="match status" value="1"/>
</dbReference>
<evidence type="ECO:0000259" key="2">
    <source>
        <dbReference type="Pfam" id="PF00561"/>
    </source>
</evidence>
<organism evidence="3 4">
    <name type="scientific">Aerophobetes bacterium</name>
    <dbReference type="NCBI Taxonomy" id="2030807"/>
    <lineage>
        <taxon>Bacteria</taxon>
        <taxon>Candidatus Aerophobota</taxon>
    </lineage>
</organism>
<keyword evidence="1" id="KW-0456">Lyase</keyword>
<dbReference type="PANTHER" id="PTHR42916">
    <property type="entry name" value="2-SUCCINYL-5-ENOLPYRUVYL-6-HYDROXY-3-CYCLOHEXENE-1-CARBOXYLATE SYNTHASE"/>
    <property type="match status" value="1"/>
</dbReference>
<reference evidence="4" key="1">
    <citation type="submission" date="2017-08" db="EMBL/GenBank/DDBJ databases">
        <title>A dynamic microbial community with high functional redundancy inhabits the cold, oxic subseafloor aquifer.</title>
        <authorList>
            <person name="Tully B.J."/>
            <person name="Wheat C.G."/>
            <person name="Glazer B.T."/>
            <person name="Huber J.A."/>
        </authorList>
    </citation>
    <scope>NUCLEOTIDE SEQUENCE [LARGE SCALE GENOMIC DNA]</scope>
</reference>
<dbReference type="Gene3D" id="3.40.50.1820">
    <property type="entry name" value="alpha/beta hydrolase"/>
    <property type="match status" value="1"/>
</dbReference>
<name>A0A2A4YM65_UNCAE</name>
<dbReference type="GO" id="GO:0016829">
    <property type="term" value="F:lyase activity"/>
    <property type="evidence" value="ECO:0007669"/>
    <property type="project" value="UniProtKB-KW"/>
</dbReference>
<accession>A0A2A4YM65</accession>
<evidence type="ECO:0000313" key="4">
    <source>
        <dbReference type="Proteomes" id="UP000217838"/>
    </source>
</evidence>
<sequence length="261" mass="29792">MLAYTQKKNGKEQTIVFLHGFLGTSHDFNALCNEMGTSFDLLLLDLPGHGRSGIKSTLDFTTLIEEIDHILDHLRIEKAHFVGYSMGGRVLLEYAKRRSSRVQSGVVLSAHYGLSEKEHSKKILQEKKWLHLLEKGSFPKFLEKWYAQDIFSSLDLAMITSKRAENRPDDLAFVMRALSITNQENFLPFLKKTKTSFLFLSGSGDKKYTTLYKNLPVTISRDILPNASHAIHIENPRACAQTVTHFIKEVSNVKHRMERLL</sequence>
<dbReference type="EMBL" id="NVUU01000006">
    <property type="protein sequence ID" value="PCI95908.1"/>
    <property type="molecule type" value="Genomic_DNA"/>
</dbReference>
<gene>
    <name evidence="3" type="ORF">COB11_00885</name>
</gene>
<proteinExistence type="predicted"/>
<protein>
    <recommendedName>
        <fullName evidence="2">AB hydrolase-1 domain-containing protein</fullName>
    </recommendedName>
</protein>
<dbReference type="Pfam" id="PF00561">
    <property type="entry name" value="Abhydrolase_1"/>
    <property type="match status" value="1"/>
</dbReference>
<dbReference type="SUPFAM" id="SSF53474">
    <property type="entry name" value="alpha/beta-Hydrolases"/>
    <property type="match status" value="1"/>
</dbReference>
<comment type="caution">
    <text evidence="3">The sequence shown here is derived from an EMBL/GenBank/DDBJ whole genome shotgun (WGS) entry which is preliminary data.</text>
</comment>
<evidence type="ECO:0000256" key="1">
    <source>
        <dbReference type="ARBA" id="ARBA00023239"/>
    </source>
</evidence>
<evidence type="ECO:0000313" key="3">
    <source>
        <dbReference type="EMBL" id="PCI95908.1"/>
    </source>
</evidence>
<dbReference type="InterPro" id="IPR000073">
    <property type="entry name" value="AB_hydrolase_1"/>
</dbReference>
<dbReference type="Proteomes" id="UP000217838">
    <property type="component" value="Unassembled WGS sequence"/>
</dbReference>
<dbReference type="InterPro" id="IPR029058">
    <property type="entry name" value="AB_hydrolase_fold"/>
</dbReference>
<feature type="domain" description="AB hydrolase-1" evidence="2">
    <location>
        <begin position="14"/>
        <end position="125"/>
    </location>
</feature>
<dbReference type="AlphaFoldDB" id="A0A2A4YM65"/>